<evidence type="ECO:0000256" key="1">
    <source>
        <dbReference type="ARBA" id="ARBA00004141"/>
    </source>
</evidence>
<dbReference type="InterPro" id="IPR003339">
    <property type="entry name" value="ABC/ECF_trnsptr_transmembrane"/>
</dbReference>
<keyword evidence="4 5" id="KW-0472">Membrane</keyword>
<feature type="transmembrane region" description="Helical" evidence="5">
    <location>
        <begin position="97"/>
        <end position="120"/>
    </location>
</feature>
<comment type="caution">
    <text evidence="6">The sequence shown here is derived from an EMBL/GenBank/DDBJ whole genome shotgun (WGS) entry which is preliminary data.</text>
</comment>
<evidence type="ECO:0000256" key="5">
    <source>
        <dbReference type="SAM" id="Phobius"/>
    </source>
</evidence>
<dbReference type="AlphaFoldDB" id="A0A8J6J371"/>
<feature type="transmembrane region" description="Helical" evidence="5">
    <location>
        <begin position="226"/>
        <end position="247"/>
    </location>
</feature>
<keyword evidence="7" id="KW-1185">Reference proteome</keyword>
<dbReference type="CDD" id="cd16914">
    <property type="entry name" value="EcfT"/>
    <property type="match status" value="1"/>
</dbReference>
<organism evidence="6 7">
    <name type="scientific">Flintibacter faecis</name>
    <dbReference type="NCBI Taxonomy" id="2763047"/>
    <lineage>
        <taxon>Bacteria</taxon>
        <taxon>Bacillati</taxon>
        <taxon>Bacillota</taxon>
        <taxon>Clostridia</taxon>
        <taxon>Eubacteriales</taxon>
        <taxon>Flintibacter</taxon>
    </lineage>
</organism>
<keyword evidence="3 5" id="KW-1133">Transmembrane helix</keyword>
<reference evidence="6" key="1">
    <citation type="submission" date="2020-08" db="EMBL/GenBank/DDBJ databases">
        <title>Genome public.</title>
        <authorList>
            <person name="Liu C."/>
            <person name="Sun Q."/>
        </authorList>
    </citation>
    <scope>NUCLEOTIDE SEQUENCE</scope>
    <source>
        <strain evidence="6">BX5</strain>
    </source>
</reference>
<keyword evidence="2 5" id="KW-0812">Transmembrane</keyword>
<gene>
    <name evidence="6" type="ORF">H8S55_05510</name>
</gene>
<evidence type="ECO:0000313" key="6">
    <source>
        <dbReference type="EMBL" id="MBC5716781.1"/>
    </source>
</evidence>
<dbReference type="Proteomes" id="UP000602260">
    <property type="component" value="Unassembled WGS sequence"/>
</dbReference>
<dbReference type="EMBL" id="JACOPN010000003">
    <property type="protein sequence ID" value="MBC5716781.1"/>
    <property type="molecule type" value="Genomic_DNA"/>
</dbReference>
<evidence type="ECO:0000313" key="7">
    <source>
        <dbReference type="Proteomes" id="UP000602260"/>
    </source>
</evidence>
<comment type="subcellular location">
    <subcellularLocation>
        <location evidence="1">Membrane</location>
        <topology evidence="1">Multi-pass membrane protein</topology>
    </subcellularLocation>
</comment>
<protein>
    <submittedName>
        <fullName evidence="6">Energy-coupling factor transporter transmembrane protein EcfT</fullName>
    </submittedName>
</protein>
<evidence type="ECO:0000256" key="3">
    <source>
        <dbReference type="ARBA" id="ARBA00022989"/>
    </source>
</evidence>
<proteinExistence type="predicted"/>
<evidence type="ECO:0000256" key="4">
    <source>
        <dbReference type="ARBA" id="ARBA00023136"/>
    </source>
</evidence>
<feature type="transmembrane region" description="Helical" evidence="5">
    <location>
        <begin position="259"/>
        <end position="281"/>
    </location>
</feature>
<dbReference type="RefSeq" id="WP_186878131.1">
    <property type="nucleotide sequence ID" value="NZ_JACOPN010000003.1"/>
</dbReference>
<name>A0A8J6J371_9FIRM</name>
<feature type="transmembrane region" description="Helical" evidence="5">
    <location>
        <begin position="56"/>
        <end position="85"/>
    </location>
</feature>
<evidence type="ECO:0000256" key="2">
    <source>
        <dbReference type="ARBA" id="ARBA00022692"/>
    </source>
</evidence>
<accession>A0A8J6J371</accession>
<dbReference type="GO" id="GO:0005886">
    <property type="term" value="C:plasma membrane"/>
    <property type="evidence" value="ECO:0007669"/>
    <property type="project" value="UniProtKB-ARBA"/>
</dbReference>
<sequence length="296" mass="32139">MRDGFAGYHPAVNALFFALVLAGAMVLDHPLCLAISLCGGAACHLSMMGRQKTGKALWYVLPMMALAAVVNPAFSHAGATILTYLPSGNPLTLESLAYGLGAGAMLGGVMVWFACCTHVMTADKLVYLFGRTAPALSLVFSMTLRFVPRFSRQLGLTVQVQRGLNGGEEPDGLWQRLRLGVRALSIVITWSLENGVETADSMRARGYGLPGRTAFSIYRLMERDRLALAWLMGWGGYVLCGALAGGLGWRYYPTLRGTAVTPLTASFFGAYLVLCFTPVILDWEEGRRWRRSASKI</sequence>